<organism evidence="3 4">
    <name type="scientific">Calocera cornea HHB12733</name>
    <dbReference type="NCBI Taxonomy" id="1353952"/>
    <lineage>
        <taxon>Eukaryota</taxon>
        <taxon>Fungi</taxon>
        <taxon>Dikarya</taxon>
        <taxon>Basidiomycota</taxon>
        <taxon>Agaricomycotina</taxon>
        <taxon>Dacrymycetes</taxon>
        <taxon>Dacrymycetales</taxon>
        <taxon>Dacrymycetaceae</taxon>
        <taxon>Calocera</taxon>
    </lineage>
</organism>
<keyword evidence="2" id="KW-0472">Membrane</keyword>
<dbReference type="AlphaFoldDB" id="A0A165IAH1"/>
<evidence type="ECO:0000313" key="3">
    <source>
        <dbReference type="EMBL" id="KZT60323.1"/>
    </source>
</evidence>
<feature type="region of interest" description="Disordered" evidence="1">
    <location>
        <begin position="38"/>
        <end position="93"/>
    </location>
</feature>
<feature type="transmembrane region" description="Helical" evidence="2">
    <location>
        <begin position="194"/>
        <end position="212"/>
    </location>
</feature>
<dbReference type="EMBL" id="KV423932">
    <property type="protein sequence ID" value="KZT60323.1"/>
    <property type="molecule type" value="Genomic_DNA"/>
</dbReference>
<feature type="compositionally biased region" description="Polar residues" evidence="1">
    <location>
        <begin position="61"/>
        <end position="72"/>
    </location>
</feature>
<gene>
    <name evidence="3" type="ORF">CALCODRAFT_130235</name>
</gene>
<name>A0A165IAH1_9BASI</name>
<evidence type="ECO:0000313" key="4">
    <source>
        <dbReference type="Proteomes" id="UP000076842"/>
    </source>
</evidence>
<accession>A0A165IAH1</accession>
<sequence length="215" mass="24205">MNLSCTFCRPRRSSLIMLQIILSCHDDDSNTTVPLYTVNLPSSDTRESSVEPDNDDHSPSVPRSPSEMSVTRRQQEHGSKSPSQPTGQAPPDPVMRQFYEVRDELNALPVQAESVRSDSTQTQANFLGERKLRSKRAVMTQKAPARPPVDYKMTRFKDITYNGRHSLKFEHKHHSSSDVPPALTVVGQVRETLLKHWVLAIIMAVAAGWIIGRIF</sequence>
<protein>
    <submittedName>
        <fullName evidence="3">Uncharacterized protein</fullName>
    </submittedName>
</protein>
<keyword evidence="2" id="KW-1133">Transmembrane helix</keyword>
<dbReference type="InParanoid" id="A0A165IAH1"/>
<keyword evidence="4" id="KW-1185">Reference proteome</keyword>
<evidence type="ECO:0000256" key="1">
    <source>
        <dbReference type="SAM" id="MobiDB-lite"/>
    </source>
</evidence>
<dbReference type="Proteomes" id="UP000076842">
    <property type="component" value="Unassembled WGS sequence"/>
</dbReference>
<reference evidence="3 4" key="1">
    <citation type="journal article" date="2016" name="Mol. Biol. Evol.">
        <title>Comparative Genomics of Early-Diverging Mushroom-Forming Fungi Provides Insights into the Origins of Lignocellulose Decay Capabilities.</title>
        <authorList>
            <person name="Nagy L.G."/>
            <person name="Riley R."/>
            <person name="Tritt A."/>
            <person name="Adam C."/>
            <person name="Daum C."/>
            <person name="Floudas D."/>
            <person name="Sun H."/>
            <person name="Yadav J.S."/>
            <person name="Pangilinan J."/>
            <person name="Larsson K.H."/>
            <person name="Matsuura K."/>
            <person name="Barry K."/>
            <person name="Labutti K."/>
            <person name="Kuo R."/>
            <person name="Ohm R.A."/>
            <person name="Bhattacharya S.S."/>
            <person name="Shirouzu T."/>
            <person name="Yoshinaga Y."/>
            <person name="Martin F.M."/>
            <person name="Grigoriev I.V."/>
            <person name="Hibbett D.S."/>
        </authorList>
    </citation>
    <scope>NUCLEOTIDE SEQUENCE [LARGE SCALE GENOMIC DNA]</scope>
    <source>
        <strain evidence="3 4">HHB12733</strain>
    </source>
</reference>
<evidence type="ECO:0000256" key="2">
    <source>
        <dbReference type="SAM" id="Phobius"/>
    </source>
</evidence>
<keyword evidence="2" id="KW-0812">Transmembrane</keyword>
<proteinExistence type="predicted"/>